<dbReference type="CDD" id="cd12640">
    <property type="entry name" value="RRM3_Bruno_like"/>
    <property type="match status" value="1"/>
</dbReference>
<reference evidence="6" key="2">
    <citation type="submission" date="2024-08" db="UniProtKB">
        <authorList>
            <consortium name="EnsemblMetazoa"/>
        </authorList>
    </citation>
    <scope>IDENTIFICATION</scope>
</reference>
<dbReference type="PROSITE" id="PS50102">
    <property type="entry name" value="RRM"/>
    <property type="match status" value="3"/>
</dbReference>
<dbReference type="FunFam" id="3.30.70.330:FF:000013">
    <property type="entry name" value="CUGBP Elav-like family member 1 isoform 2"/>
    <property type="match status" value="1"/>
</dbReference>
<sequence length="449" mass="48501">MNNNNTTQTNNNNNSSNNNNILESPRTRIEEQEQPDPDTIKMFVGQVPRSMDESDLRRMFEKYGRVHSINVLRDKATGASKGCCFVTFFTRKAALLAQDALHNVHTLNGMHHPIQMKPADSENRNERKLFVGMLSKKFCENDVRALFSGVGTIEECTVLRDPAGNSRGCAFVTFSNKQAALLAIKSLHQSQTMEGCSAPLVVKFADTQKEKELKRHQQMQASVWNALATPTLASPPQQYSPVLPSEATSLQLLQAMGGSALLQQQFLSNSENLLAPIGVQNLVTLAAMTQPATAATAPLCMANLLGKGAGVERTLTAAGLQAGLQSGLGTTTDLSSYGSLITNATLNAAAVAAAGKQIEGPEGCNLFIYHLPQEFTDTDLASTFLPFGPVISAKVFIDKQTNLSKCFGFVSFDNANSAQQAIAAMNGFQIGTKRLKVQLKRAKEAAKPY</sequence>
<dbReference type="PANTHER" id="PTHR24012">
    <property type="entry name" value="RNA BINDING PROTEIN"/>
    <property type="match status" value="1"/>
</dbReference>
<evidence type="ECO:0000256" key="4">
    <source>
        <dbReference type="SAM" id="MobiDB-lite"/>
    </source>
</evidence>
<dbReference type="Pfam" id="PF00076">
    <property type="entry name" value="RRM_1"/>
    <property type="match status" value="3"/>
</dbReference>
<evidence type="ECO:0000259" key="5">
    <source>
        <dbReference type="PROSITE" id="PS50102"/>
    </source>
</evidence>
<dbReference type="Proteomes" id="UP000019118">
    <property type="component" value="Unassembled WGS sequence"/>
</dbReference>
<evidence type="ECO:0000256" key="2">
    <source>
        <dbReference type="ARBA" id="ARBA00022884"/>
    </source>
</evidence>
<dbReference type="SMART" id="SM00360">
    <property type="entry name" value="RRM"/>
    <property type="match status" value="3"/>
</dbReference>
<accession>A0AAR5QIY5</accession>
<dbReference type="InterPro" id="IPR000504">
    <property type="entry name" value="RRM_dom"/>
</dbReference>
<reference evidence="7" key="1">
    <citation type="journal article" date="2013" name="Genome Biol.">
        <title>Draft genome of the mountain pine beetle, Dendroctonus ponderosae Hopkins, a major forest pest.</title>
        <authorList>
            <person name="Keeling C.I."/>
            <person name="Yuen M.M."/>
            <person name="Liao N.Y."/>
            <person name="Docking T.R."/>
            <person name="Chan S.K."/>
            <person name="Taylor G.A."/>
            <person name="Palmquist D.L."/>
            <person name="Jackman S.D."/>
            <person name="Nguyen A."/>
            <person name="Li M."/>
            <person name="Henderson H."/>
            <person name="Janes J.K."/>
            <person name="Zhao Y."/>
            <person name="Pandoh P."/>
            <person name="Moore R."/>
            <person name="Sperling F.A."/>
            <person name="Huber D.P."/>
            <person name="Birol I."/>
            <person name="Jones S.J."/>
            <person name="Bohlmann J."/>
        </authorList>
    </citation>
    <scope>NUCLEOTIDE SEQUENCE</scope>
</reference>
<feature type="domain" description="RRM" evidence="5">
    <location>
        <begin position="40"/>
        <end position="121"/>
    </location>
</feature>
<evidence type="ECO:0000256" key="3">
    <source>
        <dbReference type="PROSITE-ProRule" id="PRU00176"/>
    </source>
</evidence>
<dbReference type="AlphaFoldDB" id="A0AAR5QIY5"/>
<dbReference type="RefSeq" id="XP_019773189.1">
    <property type="nucleotide sequence ID" value="XM_019917630.2"/>
</dbReference>
<evidence type="ECO:0000256" key="1">
    <source>
        <dbReference type="ARBA" id="ARBA00022737"/>
    </source>
</evidence>
<proteinExistence type="predicted"/>
<dbReference type="EnsemblMetazoa" id="XM_019917630.1">
    <property type="protein sequence ID" value="XP_019773189.1"/>
    <property type="gene ID" value="LOC109546617"/>
</dbReference>
<feature type="domain" description="RRM" evidence="5">
    <location>
        <begin position="364"/>
        <end position="442"/>
    </location>
</feature>
<evidence type="ECO:0000313" key="7">
    <source>
        <dbReference type="Proteomes" id="UP000019118"/>
    </source>
</evidence>
<keyword evidence="1" id="KW-0677">Repeat</keyword>
<dbReference type="InterPro" id="IPR035979">
    <property type="entry name" value="RBD_domain_sf"/>
</dbReference>
<organism evidence="6 7">
    <name type="scientific">Dendroctonus ponderosae</name>
    <name type="common">Mountain pine beetle</name>
    <dbReference type="NCBI Taxonomy" id="77166"/>
    <lineage>
        <taxon>Eukaryota</taxon>
        <taxon>Metazoa</taxon>
        <taxon>Ecdysozoa</taxon>
        <taxon>Arthropoda</taxon>
        <taxon>Hexapoda</taxon>
        <taxon>Insecta</taxon>
        <taxon>Pterygota</taxon>
        <taxon>Neoptera</taxon>
        <taxon>Endopterygota</taxon>
        <taxon>Coleoptera</taxon>
        <taxon>Polyphaga</taxon>
        <taxon>Cucujiformia</taxon>
        <taxon>Curculionidae</taxon>
        <taxon>Scolytinae</taxon>
        <taxon>Dendroctonus</taxon>
    </lineage>
</organism>
<dbReference type="SUPFAM" id="SSF54928">
    <property type="entry name" value="RNA-binding domain, RBD"/>
    <property type="match status" value="2"/>
</dbReference>
<dbReference type="FunFam" id="3.30.70.330:FF:000016">
    <property type="entry name" value="CUGBP Elav-like family member 1 isoform 2"/>
    <property type="match status" value="1"/>
</dbReference>
<dbReference type="InterPro" id="IPR012677">
    <property type="entry name" value="Nucleotide-bd_a/b_plait_sf"/>
</dbReference>
<name>A0AAR5QIY5_DENPD</name>
<dbReference type="GeneID" id="109546617"/>
<dbReference type="GO" id="GO:0003723">
    <property type="term" value="F:RNA binding"/>
    <property type="evidence" value="ECO:0007669"/>
    <property type="project" value="UniProtKB-UniRule"/>
</dbReference>
<dbReference type="FunFam" id="3.30.70.330:FF:000322">
    <property type="entry name" value="CUGBP Elav-like family member 2"/>
    <property type="match status" value="1"/>
</dbReference>
<evidence type="ECO:0000313" key="6">
    <source>
        <dbReference type="EnsemblMetazoa" id="XP_019773189.1"/>
    </source>
</evidence>
<feature type="region of interest" description="Disordered" evidence="4">
    <location>
        <begin position="1"/>
        <end position="22"/>
    </location>
</feature>
<keyword evidence="2 3" id="KW-0694">RNA-binding</keyword>
<dbReference type="Gene3D" id="3.30.70.330">
    <property type="match status" value="3"/>
</dbReference>
<feature type="compositionally biased region" description="Low complexity" evidence="4">
    <location>
        <begin position="1"/>
        <end position="20"/>
    </location>
</feature>
<protein>
    <recommendedName>
        <fullName evidence="5">RRM domain-containing protein</fullName>
    </recommendedName>
</protein>
<feature type="domain" description="RRM" evidence="5">
    <location>
        <begin position="127"/>
        <end position="207"/>
    </location>
</feature>
<keyword evidence="7" id="KW-1185">Reference proteome</keyword>